<name>A0A9D5D0U0_9LILI</name>
<organism evidence="1 2">
    <name type="scientific">Dioscorea zingiberensis</name>
    <dbReference type="NCBI Taxonomy" id="325984"/>
    <lineage>
        <taxon>Eukaryota</taxon>
        <taxon>Viridiplantae</taxon>
        <taxon>Streptophyta</taxon>
        <taxon>Embryophyta</taxon>
        <taxon>Tracheophyta</taxon>
        <taxon>Spermatophyta</taxon>
        <taxon>Magnoliopsida</taxon>
        <taxon>Liliopsida</taxon>
        <taxon>Dioscoreales</taxon>
        <taxon>Dioscoreaceae</taxon>
        <taxon>Dioscorea</taxon>
    </lineage>
</organism>
<dbReference type="AlphaFoldDB" id="A0A9D5D0U0"/>
<sequence>MFVGLKNPKANVPPAETRVWPSERGLFGDSVSLEKEGWMRLIKRNERKMAVLKVMELLFMVRRLILCEVLEENGHAFAKHGRASPHVTTVLIIGNLQTNPTDNSSKHDPEHDRASDNTSLLHLVLRSCFSLDF</sequence>
<proteinExistence type="predicted"/>
<evidence type="ECO:0000313" key="2">
    <source>
        <dbReference type="Proteomes" id="UP001085076"/>
    </source>
</evidence>
<evidence type="ECO:0000313" key="1">
    <source>
        <dbReference type="EMBL" id="KAJ0982948.1"/>
    </source>
</evidence>
<reference evidence="1" key="2">
    <citation type="journal article" date="2022" name="Hortic Res">
        <title>The genome of Dioscorea zingiberensis sheds light on the biosynthesis, origin and evolution of the medicinally important diosgenin saponins.</title>
        <authorList>
            <person name="Li Y."/>
            <person name="Tan C."/>
            <person name="Li Z."/>
            <person name="Guo J."/>
            <person name="Li S."/>
            <person name="Chen X."/>
            <person name="Wang C."/>
            <person name="Dai X."/>
            <person name="Yang H."/>
            <person name="Song W."/>
            <person name="Hou L."/>
            <person name="Xu J."/>
            <person name="Tong Z."/>
            <person name="Xu A."/>
            <person name="Yuan X."/>
            <person name="Wang W."/>
            <person name="Yang Q."/>
            <person name="Chen L."/>
            <person name="Sun Z."/>
            <person name="Wang K."/>
            <person name="Pan B."/>
            <person name="Chen J."/>
            <person name="Bao Y."/>
            <person name="Liu F."/>
            <person name="Qi X."/>
            <person name="Gang D.R."/>
            <person name="Wen J."/>
            <person name="Li J."/>
        </authorList>
    </citation>
    <scope>NUCLEOTIDE SEQUENCE</scope>
    <source>
        <strain evidence="1">Dzin_1.0</strain>
    </source>
</reference>
<protein>
    <submittedName>
        <fullName evidence="1">Uncharacterized protein</fullName>
    </submittedName>
</protein>
<reference evidence="1" key="1">
    <citation type="submission" date="2021-03" db="EMBL/GenBank/DDBJ databases">
        <authorList>
            <person name="Li Z."/>
            <person name="Yang C."/>
        </authorList>
    </citation>
    <scope>NUCLEOTIDE SEQUENCE</scope>
    <source>
        <strain evidence="1">Dzin_1.0</strain>
        <tissue evidence="1">Leaf</tissue>
    </source>
</reference>
<accession>A0A9D5D0U0</accession>
<dbReference type="EMBL" id="JAGGNH010000002">
    <property type="protein sequence ID" value="KAJ0982948.1"/>
    <property type="molecule type" value="Genomic_DNA"/>
</dbReference>
<comment type="caution">
    <text evidence="1">The sequence shown here is derived from an EMBL/GenBank/DDBJ whole genome shotgun (WGS) entry which is preliminary data.</text>
</comment>
<keyword evidence="2" id="KW-1185">Reference proteome</keyword>
<gene>
    <name evidence="1" type="ORF">J5N97_011203</name>
</gene>
<dbReference type="Proteomes" id="UP001085076">
    <property type="component" value="Miscellaneous, Linkage group lg02"/>
</dbReference>